<sequence>MFYFTVNNPQDPLSTEIVETNRRDLAFWHRLRPKDDDDLATAINKICVRTGLSRKLIAACLFSICFLPYLPNFYKLVEKLGHLDMARINAITKAGEKVPSEKRELFDAYLVDYLTPRAEAQCLPQASSISAMMRKFIAQHCPDDNASSATNDGSIRYRRNNKGGISITVDATASEVTEIKAALEQMSKDKDCTPGTSLLHIIRGLPTKVVLNTYGTKDSPEYLEGGTWLSKEQSEFWKTRTTSSRDMDAAHFSYTTAYAPTREMRVYIKGLRTTCSVPDCSVAVENCQLDHIIPWGEGGPTTPWNIHPLCVFHHIQKTEGRLQCYPLPDGTVLFLVDGIPVFSIPDGPLSKSNKTWGTKFGKYMERRIAA</sequence>
<dbReference type="GO" id="GO:0003676">
    <property type="term" value="F:nucleic acid binding"/>
    <property type="evidence" value="ECO:0007669"/>
    <property type="project" value="InterPro"/>
</dbReference>
<dbReference type="EMBL" id="CP011309">
    <property type="protein sequence ID" value="AKF26794.1"/>
    <property type="molecule type" value="Genomic_DNA"/>
</dbReference>
<dbReference type="GO" id="GO:0004519">
    <property type="term" value="F:endonuclease activity"/>
    <property type="evidence" value="ECO:0007669"/>
    <property type="project" value="InterPro"/>
</dbReference>
<dbReference type="PATRIC" id="fig|92706.3.peg.848"/>
<evidence type="ECO:0000259" key="1">
    <source>
        <dbReference type="Pfam" id="PF01844"/>
    </source>
</evidence>
<reference evidence="2 3" key="1">
    <citation type="submission" date="2015-04" db="EMBL/GenBank/DDBJ databases">
        <title>Complete Genome Sequence of Brevibacterium flavum ATCC 15168.</title>
        <authorList>
            <person name="Ahn J."/>
            <person name="Park G."/>
            <person name="Jeon W."/>
            <person name="Jang Y."/>
            <person name="Jang M."/>
            <person name="Lee H."/>
            <person name="Lee H."/>
        </authorList>
    </citation>
    <scope>NUCLEOTIDE SEQUENCE [LARGE SCALE GENOMIC DNA]</scope>
    <source>
        <strain evidence="2 3">ATCC 15168</strain>
    </source>
</reference>
<dbReference type="Gene3D" id="1.10.30.50">
    <property type="match status" value="1"/>
</dbReference>
<organism evidence="2 3">
    <name type="scientific">[Brevibacterium] flavum</name>
    <dbReference type="NCBI Taxonomy" id="92706"/>
    <lineage>
        <taxon>Bacteria</taxon>
        <taxon>Bacillati</taxon>
        <taxon>Actinomycetota</taxon>
        <taxon>Actinomycetes</taxon>
        <taxon>Mycobacteriales</taxon>
        <taxon>Corynebacteriaceae</taxon>
        <taxon>Corynebacterium</taxon>
    </lineage>
</organism>
<dbReference type="InterPro" id="IPR003615">
    <property type="entry name" value="HNH_nuc"/>
</dbReference>
<protein>
    <recommendedName>
        <fullName evidence="1">HNH domain-containing protein</fullName>
    </recommendedName>
</protein>
<evidence type="ECO:0000313" key="3">
    <source>
        <dbReference type="Proteomes" id="UP000034037"/>
    </source>
</evidence>
<dbReference type="GO" id="GO:0008270">
    <property type="term" value="F:zinc ion binding"/>
    <property type="evidence" value="ECO:0007669"/>
    <property type="project" value="InterPro"/>
</dbReference>
<keyword evidence="3" id="KW-1185">Reference proteome</keyword>
<evidence type="ECO:0000313" key="2">
    <source>
        <dbReference type="EMBL" id="AKF26794.1"/>
    </source>
</evidence>
<dbReference type="CDD" id="cd00085">
    <property type="entry name" value="HNHc"/>
    <property type="match status" value="1"/>
</dbReference>
<accession>A0A0F6SQU0</accession>
<proteinExistence type="predicted"/>
<feature type="domain" description="HNH" evidence="1">
    <location>
        <begin position="285"/>
        <end position="311"/>
    </location>
</feature>
<dbReference type="HOGENOM" id="CLU_035975_0_0_11"/>
<gene>
    <name evidence="2" type="ORF">YH66_04095</name>
</gene>
<dbReference type="Proteomes" id="UP000034037">
    <property type="component" value="Chromosome"/>
</dbReference>
<dbReference type="RefSeq" id="WP_003863550.1">
    <property type="nucleotide sequence ID" value="NZ_CP011309.1"/>
</dbReference>
<dbReference type="Pfam" id="PF01844">
    <property type="entry name" value="HNH"/>
    <property type="match status" value="1"/>
</dbReference>
<dbReference type="AlphaFoldDB" id="A0A0F6SQU0"/>
<dbReference type="InterPro" id="IPR002711">
    <property type="entry name" value="HNH"/>
</dbReference>
<name>A0A0F6SQU0_9CORY</name>